<evidence type="ECO:0000313" key="4">
    <source>
        <dbReference type="Proteomes" id="UP000294545"/>
    </source>
</evidence>
<dbReference type="GO" id="GO:0016020">
    <property type="term" value="C:membrane"/>
    <property type="evidence" value="ECO:0007669"/>
    <property type="project" value="InterPro"/>
</dbReference>
<dbReference type="GO" id="GO:0010181">
    <property type="term" value="F:FMN binding"/>
    <property type="evidence" value="ECO:0007669"/>
    <property type="project" value="InterPro"/>
</dbReference>
<name>A0A4R1MJ85_9FIRM</name>
<feature type="domain" description="FMN-binding" evidence="2">
    <location>
        <begin position="58"/>
        <end position="128"/>
    </location>
</feature>
<dbReference type="OrthoDB" id="307864at2"/>
<dbReference type="Pfam" id="PF04205">
    <property type="entry name" value="FMN_bind"/>
    <property type="match status" value="1"/>
</dbReference>
<accession>A0A4R1MJ85</accession>
<dbReference type="EMBL" id="SMGQ01000013">
    <property type="protein sequence ID" value="TCK92838.1"/>
    <property type="molecule type" value="Genomic_DNA"/>
</dbReference>
<evidence type="ECO:0000259" key="2">
    <source>
        <dbReference type="SMART" id="SM00900"/>
    </source>
</evidence>
<dbReference type="RefSeq" id="WP_132282696.1">
    <property type="nucleotide sequence ID" value="NZ_SMGQ01000013.1"/>
</dbReference>
<evidence type="ECO:0000256" key="1">
    <source>
        <dbReference type="SAM" id="Phobius"/>
    </source>
</evidence>
<evidence type="ECO:0000313" key="3">
    <source>
        <dbReference type="EMBL" id="TCK92838.1"/>
    </source>
</evidence>
<dbReference type="SMART" id="SM00900">
    <property type="entry name" value="FMN_bind"/>
    <property type="match status" value="1"/>
</dbReference>
<keyword evidence="1" id="KW-0812">Transmembrane</keyword>
<gene>
    <name evidence="3" type="ORF">EDC19_1994</name>
</gene>
<dbReference type="AlphaFoldDB" id="A0A4R1MJ85"/>
<proteinExistence type="predicted"/>
<feature type="transmembrane region" description="Helical" evidence="1">
    <location>
        <begin position="7"/>
        <end position="27"/>
    </location>
</feature>
<dbReference type="Proteomes" id="UP000294545">
    <property type="component" value="Unassembled WGS sequence"/>
</dbReference>
<organism evidence="3 4">
    <name type="scientific">Natranaerovirga hydrolytica</name>
    <dbReference type="NCBI Taxonomy" id="680378"/>
    <lineage>
        <taxon>Bacteria</taxon>
        <taxon>Bacillati</taxon>
        <taxon>Bacillota</taxon>
        <taxon>Clostridia</taxon>
        <taxon>Lachnospirales</taxon>
        <taxon>Natranaerovirgaceae</taxon>
        <taxon>Natranaerovirga</taxon>
    </lineage>
</organism>
<comment type="caution">
    <text evidence="3">The sequence shown here is derived from an EMBL/GenBank/DDBJ whole genome shotgun (WGS) entry which is preliminary data.</text>
</comment>
<reference evidence="3 4" key="1">
    <citation type="submission" date="2019-03" db="EMBL/GenBank/DDBJ databases">
        <title>Genomic Encyclopedia of Type Strains, Phase IV (KMG-IV): sequencing the most valuable type-strain genomes for metagenomic binning, comparative biology and taxonomic classification.</title>
        <authorList>
            <person name="Goeker M."/>
        </authorList>
    </citation>
    <scope>NUCLEOTIDE SEQUENCE [LARGE SCALE GENOMIC DNA]</scope>
    <source>
        <strain evidence="3 4">DSM 24176</strain>
    </source>
</reference>
<keyword evidence="4" id="KW-1185">Reference proteome</keyword>
<protein>
    <submittedName>
        <fullName evidence="3">Uncharacterized protein with FMN-binding domain</fullName>
    </submittedName>
</protein>
<keyword evidence="1" id="KW-0472">Membrane</keyword>
<dbReference type="Gene3D" id="3.90.1010.20">
    <property type="match status" value="1"/>
</dbReference>
<keyword evidence="1" id="KW-1133">Transmembrane helix</keyword>
<dbReference type="InterPro" id="IPR007329">
    <property type="entry name" value="FMN-bd"/>
</dbReference>
<sequence length="128" mass="14476">MRKIVKGILITIVIILGIGIGGVFYLARGLETVQEEEVKDIEVLQLEEGTYYGRYDQGRWRNEVEVTILDNKIIDINFVEDVVFKDESVQNQLIQKVIEEQSVLVDTISGATVTSKAYLKSIENALDQ</sequence>